<keyword evidence="4" id="KW-1185">Reference proteome</keyword>
<evidence type="ECO:0000313" key="4">
    <source>
        <dbReference type="Proteomes" id="UP001500213"/>
    </source>
</evidence>
<comment type="caution">
    <text evidence="3">The sequence shown here is derived from an EMBL/GenBank/DDBJ whole genome shotgun (WGS) entry which is preliminary data.</text>
</comment>
<accession>A0ABP8AW58</accession>
<dbReference type="Proteomes" id="UP001500213">
    <property type="component" value="Unassembled WGS sequence"/>
</dbReference>
<protein>
    <recommendedName>
        <fullName evidence="2">Phosphatidic acid phosphatase type 2/haloperoxidase domain-containing protein</fullName>
    </recommendedName>
</protein>
<evidence type="ECO:0000256" key="1">
    <source>
        <dbReference type="SAM" id="Phobius"/>
    </source>
</evidence>
<sequence length="282" mass="28319">MAGGLRAAAWAQAGVLLGAFAGSHLLFVCTPAGQHIDAAGFGQVPELDTALHGILEASRLVVPLALGVVVAVLAIGALVQRRLREVLGALALVVISSLAAAAAKPLLPRPRFGENGYPWNTFPSGHTAVATALLCAALWLAPRRLSGTGLRVGLVALGTAFGWALVVSYAHRQADVAGSGILVAAVAALIAALQGRVAVPNSTWRRLAAVVAVGVALQALAAYAPGLAGLRFAGALGTVLVIAASCAAALALVPSGGRGGRPAVQRLVGVDDARKVELPRPL</sequence>
<organism evidence="3 4">
    <name type="scientific">Gryllotalpicola kribbensis</name>
    <dbReference type="NCBI Taxonomy" id="993084"/>
    <lineage>
        <taxon>Bacteria</taxon>
        <taxon>Bacillati</taxon>
        <taxon>Actinomycetota</taxon>
        <taxon>Actinomycetes</taxon>
        <taxon>Micrococcales</taxon>
        <taxon>Microbacteriaceae</taxon>
        <taxon>Gryllotalpicola</taxon>
    </lineage>
</organism>
<feature type="transmembrane region" description="Helical" evidence="1">
    <location>
        <begin position="207"/>
        <end position="226"/>
    </location>
</feature>
<evidence type="ECO:0000259" key="2">
    <source>
        <dbReference type="SMART" id="SM00014"/>
    </source>
</evidence>
<keyword evidence="1" id="KW-1133">Transmembrane helix</keyword>
<evidence type="ECO:0000313" key="3">
    <source>
        <dbReference type="EMBL" id="GAA4191565.1"/>
    </source>
</evidence>
<dbReference type="Gene3D" id="1.20.144.10">
    <property type="entry name" value="Phosphatidic acid phosphatase type 2/haloperoxidase"/>
    <property type="match status" value="1"/>
</dbReference>
<feature type="transmembrane region" description="Helical" evidence="1">
    <location>
        <begin position="60"/>
        <end position="79"/>
    </location>
</feature>
<feature type="domain" description="Phosphatidic acid phosphatase type 2/haloperoxidase" evidence="2">
    <location>
        <begin position="86"/>
        <end position="191"/>
    </location>
</feature>
<feature type="transmembrane region" description="Helical" evidence="1">
    <location>
        <begin position="123"/>
        <end position="140"/>
    </location>
</feature>
<dbReference type="SMART" id="SM00014">
    <property type="entry name" value="acidPPc"/>
    <property type="match status" value="1"/>
</dbReference>
<dbReference type="RefSeq" id="WP_344776914.1">
    <property type="nucleotide sequence ID" value="NZ_BAABBX010000015.1"/>
</dbReference>
<dbReference type="Pfam" id="PF01569">
    <property type="entry name" value="PAP2"/>
    <property type="match status" value="1"/>
</dbReference>
<gene>
    <name evidence="3" type="ORF">GCM10022288_22590</name>
</gene>
<feature type="transmembrane region" description="Helical" evidence="1">
    <location>
        <begin position="86"/>
        <end position="103"/>
    </location>
</feature>
<dbReference type="SUPFAM" id="SSF48317">
    <property type="entry name" value="Acid phosphatase/Vanadium-dependent haloperoxidase"/>
    <property type="match status" value="1"/>
</dbReference>
<dbReference type="InterPro" id="IPR036938">
    <property type="entry name" value="PAP2/HPO_sf"/>
</dbReference>
<dbReference type="InterPro" id="IPR000326">
    <property type="entry name" value="PAP2/HPO"/>
</dbReference>
<feature type="transmembrane region" description="Helical" evidence="1">
    <location>
        <begin position="232"/>
        <end position="253"/>
    </location>
</feature>
<feature type="transmembrane region" description="Helical" evidence="1">
    <location>
        <begin position="176"/>
        <end position="195"/>
    </location>
</feature>
<name>A0ABP8AW58_9MICO</name>
<dbReference type="EMBL" id="BAABBX010000015">
    <property type="protein sequence ID" value="GAA4191565.1"/>
    <property type="molecule type" value="Genomic_DNA"/>
</dbReference>
<feature type="transmembrane region" description="Helical" evidence="1">
    <location>
        <begin position="152"/>
        <end position="170"/>
    </location>
</feature>
<reference evidence="4" key="1">
    <citation type="journal article" date="2019" name="Int. J. Syst. Evol. Microbiol.">
        <title>The Global Catalogue of Microorganisms (GCM) 10K type strain sequencing project: providing services to taxonomists for standard genome sequencing and annotation.</title>
        <authorList>
            <consortium name="The Broad Institute Genomics Platform"/>
            <consortium name="The Broad Institute Genome Sequencing Center for Infectious Disease"/>
            <person name="Wu L."/>
            <person name="Ma J."/>
        </authorList>
    </citation>
    <scope>NUCLEOTIDE SEQUENCE [LARGE SCALE GENOMIC DNA]</scope>
    <source>
        <strain evidence="4">JCM 17593</strain>
    </source>
</reference>
<proteinExistence type="predicted"/>
<keyword evidence="1" id="KW-0472">Membrane</keyword>
<dbReference type="CDD" id="cd01610">
    <property type="entry name" value="PAP2_like"/>
    <property type="match status" value="1"/>
</dbReference>
<keyword evidence="1" id="KW-0812">Transmembrane</keyword>